<dbReference type="EMBL" id="UZAM01019702">
    <property type="protein sequence ID" value="VDP53294.1"/>
    <property type="molecule type" value="Genomic_DNA"/>
</dbReference>
<reference evidence="4" key="1">
    <citation type="submission" date="2016-06" db="UniProtKB">
        <authorList>
            <consortium name="WormBaseParasite"/>
        </authorList>
    </citation>
    <scope>IDENTIFICATION</scope>
</reference>
<name>A0A183JAU8_9BILA</name>
<evidence type="ECO:0000256" key="1">
    <source>
        <dbReference type="SAM" id="MobiDB-lite"/>
    </source>
</evidence>
<dbReference type="WBParaSite" id="SBAD_0001341101-mRNA-1">
    <property type="protein sequence ID" value="SBAD_0001341101-mRNA-1"/>
    <property type="gene ID" value="SBAD_0001341101"/>
</dbReference>
<evidence type="ECO:0000313" key="3">
    <source>
        <dbReference type="Proteomes" id="UP000270296"/>
    </source>
</evidence>
<keyword evidence="3" id="KW-1185">Reference proteome</keyword>
<evidence type="ECO:0000313" key="2">
    <source>
        <dbReference type="EMBL" id="VDP53294.1"/>
    </source>
</evidence>
<dbReference type="Proteomes" id="UP000270296">
    <property type="component" value="Unassembled WGS sequence"/>
</dbReference>
<organism evidence="4">
    <name type="scientific">Soboliphyme baturini</name>
    <dbReference type="NCBI Taxonomy" id="241478"/>
    <lineage>
        <taxon>Eukaryota</taxon>
        <taxon>Metazoa</taxon>
        <taxon>Ecdysozoa</taxon>
        <taxon>Nematoda</taxon>
        <taxon>Enoplea</taxon>
        <taxon>Dorylaimia</taxon>
        <taxon>Dioctophymatida</taxon>
        <taxon>Dioctophymatoidea</taxon>
        <taxon>Soboliphymatidae</taxon>
        <taxon>Soboliphyme</taxon>
    </lineage>
</organism>
<proteinExistence type="predicted"/>
<feature type="region of interest" description="Disordered" evidence="1">
    <location>
        <begin position="78"/>
        <end position="115"/>
    </location>
</feature>
<sequence>MNRQDGIEKHKISMYGRGSLIGIGLVDVDDTKQHLLLSPQQIQLLHILQQNQAHLNAQQLQTLRHLQETYAILQQGGGKMPQRVVETQNSNPVTEAVPREAPPPPPPPPPPPLLPAAIASTSELSLRTSPLSELPQVTQEDLQAFLGITGDQDDLSNGLTDQDGRQKLREPKSDPMLAAGPLFPVSLTAQEKLIPSQVARHYECLCYNTITSN</sequence>
<evidence type="ECO:0000313" key="4">
    <source>
        <dbReference type="WBParaSite" id="SBAD_0001341101-mRNA-1"/>
    </source>
</evidence>
<protein>
    <submittedName>
        <fullName evidence="4">CSTF_C domain-containing protein</fullName>
    </submittedName>
</protein>
<feature type="compositionally biased region" description="Pro residues" evidence="1">
    <location>
        <begin position="100"/>
        <end position="114"/>
    </location>
</feature>
<gene>
    <name evidence="2" type="ORF">SBAD_LOCUS12997</name>
</gene>
<reference evidence="2 3" key="2">
    <citation type="submission" date="2018-11" db="EMBL/GenBank/DDBJ databases">
        <authorList>
            <consortium name="Pathogen Informatics"/>
        </authorList>
    </citation>
    <scope>NUCLEOTIDE SEQUENCE [LARGE SCALE GENOMIC DNA]</scope>
</reference>
<dbReference type="AlphaFoldDB" id="A0A183JAU8"/>
<accession>A0A183JAU8</accession>